<keyword evidence="7" id="KW-1185">Reference proteome</keyword>
<proteinExistence type="predicted"/>
<evidence type="ECO:0000256" key="1">
    <source>
        <dbReference type="ARBA" id="ARBA00022741"/>
    </source>
</evidence>
<dbReference type="InterPro" id="IPR041679">
    <property type="entry name" value="DNA2/NAM7-like_C"/>
</dbReference>
<dbReference type="GO" id="GO:0005524">
    <property type="term" value="F:ATP binding"/>
    <property type="evidence" value="ECO:0007669"/>
    <property type="project" value="UniProtKB-KW"/>
</dbReference>
<dbReference type="PANTHER" id="PTHR43788">
    <property type="entry name" value="DNA2/NAM7 HELICASE FAMILY MEMBER"/>
    <property type="match status" value="1"/>
</dbReference>
<dbReference type="InterPro" id="IPR050534">
    <property type="entry name" value="Coronavir_polyprotein_1ab"/>
</dbReference>
<keyword evidence="4" id="KW-0067">ATP-binding</keyword>
<sequence>MLVENAKIQQQGIVIISPYNAQVSEIKMELKEKKMEGITVTTVTKSQGSEWRYVIISTVCSVPSEEMEVEPERGWLSKHLGFVGDPNQINVAITRAKEGLCIIGKKKNTSTQFRLRELWVFLKSCIAVQLSDIRRKGVPLFHH</sequence>
<evidence type="ECO:0000259" key="5">
    <source>
        <dbReference type="Pfam" id="PF13087"/>
    </source>
</evidence>
<dbReference type="SUPFAM" id="SSF52540">
    <property type="entry name" value="P-loop containing nucleoside triphosphate hydrolases"/>
    <property type="match status" value="1"/>
</dbReference>
<evidence type="ECO:0000313" key="6">
    <source>
        <dbReference type="Ensembl" id="ENSSORP00005000101.1"/>
    </source>
</evidence>
<reference evidence="6" key="1">
    <citation type="submission" date="2019-06" db="EMBL/GenBank/DDBJ databases">
        <authorList>
            <consortium name="Wellcome Sanger Institute Data Sharing"/>
        </authorList>
    </citation>
    <scope>NUCLEOTIDE SEQUENCE [LARGE SCALE GENOMIC DNA]</scope>
</reference>
<evidence type="ECO:0000256" key="3">
    <source>
        <dbReference type="ARBA" id="ARBA00022806"/>
    </source>
</evidence>
<evidence type="ECO:0000256" key="4">
    <source>
        <dbReference type="ARBA" id="ARBA00022840"/>
    </source>
</evidence>
<dbReference type="Proteomes" id="UP000472271">
    <property type="component" value="Chromosome 5"/>
</dbReference>
<dbReference type="GO" id="GO:0016787">
    <property type="term" value="F:hydrolase activity"/>
    <property type="evidence" value="ECO:0007669"/>
    <property type="project" value="UniProtKB-KW"/>
</dbReference>
<accession>A0A672YBZ3</accession>
<dbReference type="Pfam" id="PF13087">
    <property type="entry name" value="AAA_12"/>
    <property type="match status" value="1"/>
</dbReference>
<keyword evidence="3" id="KW-0347">Helicase</keyword>
<dbReference type="CDD" id="cd18808">
    <property type="entry name" value="SF1_C_Upf1"/>
    <property type="match status" value="1"/>
</dbReference>
<evidence type="ECO:0000313" key="7">
    <source>
        <dbReference type="Proteomes" id="UP000472271"/>
    </source>
</evidence>
<dbReference type="PANTHER" id="PTHR43788:SF9">
    <property type="entry name" value="HELICASE WITH ZINC FINGER DOMAIN 2"/>
    <property type="match status" value="1"/>
</dbReference>
<reference evidence="6" key="2">
    <citation type="submission" date="2025-08" db="UniProtKB">
        <authorList>
            <consortium name="Ensembl"/>
        </authorList>
    </citation>
    <scope>IDENTIFICATION</scope>
</reference>
<dbReference type="AlphaFoldDB" id="A0A672YBZ3"/>
<name>A0A672YBZ3_9TELE</name>
<dbReference type="InterPro" id="IPR047187">
    <property type="entry name" value="SF1_C_Upf1"/>
</dbReference>
<keyword evidence="2" id="KW-0378">Hydrolase</keyword>
<dbReference type="InterPro" id="IPR027417">
    <property type="entry name" value="P-loop_NTPase"/>
</dbReference>
<reference evidence="6" key="3">
    <citation type="submission" date="2025-09" db="UniProtKB">
        <authorList>
            <consortium name="Ensembl"/>
        </authorList>
    </citation>
    <scope>IDENTIFICATION</scope>
</reference>
<keyword evidence="1" id="KW-0547">Nucleotide-binding</keyword>
<dbReference type="Ensembl" id="ENSSORT00005000116.1">
    <property type="protein sequence ID" value="ENSSORP00005000101.1"/>
    <property type="gene ID" value="ENSSORG00005000082.1"/>
</dbReference>
<protein>
    <recommendedName>
        <fullName evidence="5">DNA2/NAM7 helicase-like C-terminal domain-containing protein</fullName>
    </recommendedName>
</protein>
<evidence type="ECO:0000256" key="2">
    <source>
        <dbReference type="ARBA" id="ARBA00022801"/>
    </source>
</evidence>
<feature type="domain" description="DNA2/NAM7 helicase-like C-terminal" evidence="5">
    <location>
        <begin position="6"/>
        <end position="107"/>
    </location>
</feature>
<dbReference type="GO" id="GO:0043139">
    <property type="term" value="F:5'-3' DNA helicase activity"/>
    <property type="evidence" value="ECO:0007669"/>
    <property type="project" value="TreeGrafter"/>
</dbReference>
<dbReference type="Gene3D" id="3.40.50.300">
    <property type="entry name" value="P-loop containing nucleotide triphosphate hydrolases"/>
    <property type="match status" value="1"/>
</dbReference>
<dbReference type="InParanoid" id="A0A672YBZ3"/>
<organism evidence="6 7">
    <name type="scientific">Sphaeramia orbicularis</name>
    <name type="common">orbiculate cardinalfish</name>
    <dbReference type="NCBI Taxonomy" id="375764"/>
    <lineage>
        <taxon>Eukaryota</taxon>
        <taxon>Metazoa</taxon>
        <taxon>Chordata</taxon>
        <taxon>Craniata</taxon>
        <taxon>Vertebrata</taxon>
        <taxon>Euteleostomi</taxon>
        <taxon>Actinopterygii</taxon>
        <taxon>Neopterygii</taxon>
        <taxon>Teleostei</taxon>
        <taxon>Neoteleostei</taxon>
        <taxon>Acanthomorphata</taxon>
        <taxon>Gobiaria</taxon>
        <taxon>Kurtiformes</taxon>
        <taxon>Apogonoidei</taxon>
        <taxon>Apogonidae</taxon>
        <taxon>Apogoninae</taxon>
        <taxon>Sphaeramia</taxon>
    </lineage>
</organism>